<reference evidence="8 9" key="2">
    <citation type="submission" date="2018-11" db="EMBL/GenBank/DDBJ databases">
        <authorList>
            <consortium name="Pathogen Informatics"/>
        </authorList>
    </citation>
    <scope>NUCLEOTIDE SEQUENCE [LARGE SCALE GENOMIC DNA]</scope>
</reference>
<dbReference type="EC" id="2.7.11.1" evidence="1"/>
<keyword evidence="3" id="KW-0808">Transferase</keyword>
<organism evidence="10">
    <name type="scientific">Gongylonema pulchrum</name>
    <dbReference type="NCBI Taxonomy" id="637853"/>
    <lineage>
        <taxon>Eukaryota</taxon>
        <taxon>Metazoa</taxon>
        <taxon>Ecdysozoa</taxon>
        <taxon>Nematoda</taxon>
        <taxon>Chromadorea</taxon>
        <taxon>Rhabditida</taxon>
        <taxon>Spirurina</taxon>
        <taxon>Spiruromorpha</taxon>
        <taxon>Spiruroidea</taxon>
        <taxon>Gongylonematidae</taxon>
        <taxon>Gongylonema</taxon>
    </lineage>
</organism>
<evidence type="ECO:0000256" key="3">
    <source>
        <dbReference type="ARBA" id="ARBA00022679"/>
    </source>
</evidence>
<accession>A0A183EH25</accession>
<evidence type="ECO:0000313" key="10">
    <source>
        <dbReference type="WBParaSite" id="GPUH_0002029101-mRNA-1"/>
    </source>
</evidence>
<evidence type="ECO:0000256" key="5">
    <source>
        <dbReference type="ARBA" id="ARBA00022777"/>
    </source>
</evidence>
<dbReference type="PROSITE" id="PS50011">
    <property type="entry name" value="PROTEIN_KINASE_DOM"/>
    <property type="match status" value="1"/>
</dbReference>
<dbReference type="OrthoDB" id="2156623at2759"/>
<keyword evidence="5" id="KW-0418">Kinase</keyword>
<gene>
    <name evidence="8" type="ORF">GPUH_LOCUS20266</name>
</gene>
<evidence type="ECO:0000313" key="9">
    <source>
        <dbReference type="Proteomes" id="UP000271098"/>
    </source>
</evidence>
<proteinExistence type="predicted"/>
<dbReference type="InterPro" id="IPR000719">
    <property type="entry name" value="Prot_kinase_dom"/>
</dbReference>
<sequence>MHQKPQQRMNFLQSCFAVLMPIKRLLQVENTEAQKAYLFSQLNITGKERPKLLDVRNYCKRNQSHSLVGTDNYMAPEVIRGTGHTQLCDWWSVGVILYEMIVNWRHYLDLNKSFGIKLSSECIDVIRRLCCEQEDRLGCKNGAEDLKSHVWFKVYPLSNYSTYTLLFLCFVRG</sequence>
<keyword evidence="4" id="KW-0547">Nucleotide-binding</keyword>
<name>A0A183EH25_9BILA</name>
<evidence type="ECO:0000256" key="1">
    <source>
        <dbReference type="ARBA" id="ARBA00012513"/>
    </source>
</evidence>
<dbReference type="WBParaSite" id="GPUH_0002029101-mRNA-1">
    <property type="protein sequence ID" value="GPUH_0002029101-mRNA-1"/>
    <property type="gene ID" value="GPUH_0002029101"/>
</dbReference>
<dbReference type="SUPFAM" id="SSF56112">
    <property type="entry name" value="Protein kinase-like (PK-like)"/>
    <property type="match status" value="1"/>
</dbReference>
<dbReference type="PANTHER" id="PTHR45637">
    <property type="entry name" value="FLIPPASE KINASE 1-RELATED"/>
    <property type="match status" value="1"/>
</dbReference>
<keyword evidence="6" id="KW-0067">ATP-binding</keyword>
<protein>
    <recommendedName>
        <fullName evidence="1">non-specific serine/threonine protein kinase</fullName>
        <ecNumber evidence="1">2.7.11.1</ecNumber>
    </recommendedName>
</protein>
<dbReference type="GO" id="GO:0005524">
    <property type="term" value="F:ATP binding"/>
    <property type="evidence" value="ECO:0007669"/>
    <property type="project" value="UniProtKB-KW"/>
</dbReference>
<evidence type="ECO:0000259" key="7">
    <source>
        <dbReference type="PROSITE" id="PS50011"/>
    </source>
</evidence>
<dbReference type="GO" id="GO:0004674">
    <property type="term" value="F:protein serine/threonine kinase activity"/>
    <property type="evidence" value="ECO:0007669"/>
    <property type="project" value="UniProtKB-KW"/>
</dbReference>
<evidence type="ECO:0000256" key="2">
    <source>
        <dbReference type="ARBA" id="ARBA00022527"/>
    </source>
</evidence>
<evidence type="ECO:0000313" key="8">
    <source>
        <dbReference type="EMBL" id="VDN35664.1"/>
    </source>
</evidence>
<reference evidence="10" key="1">
    <citation type="submission" date="2016-06" db="UniProtKB">
        <authorList>
            <consortium name="WormBaseParasite"/>
        </authorList>
    </citation>
    <scope>IDENTIFICATION</scope>
</reference>
<dbReference type="EMBL" id="UYRT01090086">
    <property type="protein sequence ID" value="VDN35664.1"/>
    <property type="molecule type" value="Genomic_DNA"/>
</dbReference>
<dbReference type="SMART" id="SM00220">
    <property type="entry name" value="S_TKc"/>
    <property type="match status" value="1"/>
</dbReference>
<feature type="domain" description="Protein kinase" evidence="7">
    <location>
        <begin position="1"/>
        <end position="152"/>
    </location>
</feature>
<dbReference type="AlphaFoldDB" id="A0A183EH25"/>
<dbReference type="InterPro" id="IPR011009">
    <property type="entry name" value="Kinase-like_dom_sf"/>
</dbReference>
<evidence type="ECO:0000256" key="6">
    <source>
        <dbReference type="ARBA" id="ARBA00022840"/>
    </source>
</evidence>
<dbReference type="Proteomes" id="UP000271098">
    <property type="component" value="Unassembled WGS sequence"/>
</dbReference>
<dbReference type="Gene3D" id="1.10.510.10">
    <property type="entry name" value="Transferase(Phosphotransferase) domain 1"/>
    <property type="match status" value="1"/>
</dbReference>
<dbReference type="Pfam" id="PF00069">
    <property type="entry name" value="Pkinase"/>
    <property type="match status" value="1"/>
</dbReference>
<evidence type="ECO:0000256" key="4">
    <source>
        <dbReference type="ARBA" id="ARBA00022741"/>
    </source>
</evidence>
<keyword evidence="9" id="KW-1185">Reference proteome</keyword>
<keyword evidence="2" id="KW-0723">Serine/threonine-protein kinase</keyword>